<evidence type="ECO:0000256" key="1">
    <source>
        <dbReference type="SAM" id="MobiDB-lite"/>
    </source>
</evidence>
<keyword evidence="3" id="KW-1185">Reference proteome</keyword>
<protein>
    <submittedName>
        <fullName evidence="2">Uncharacterized protein</fullName>
    </submittedName>
</protein>
<dbReference type="PANTHER" id="PTHR35567">
    <property type="entry name" value="MALATE DEHYDROGENASE (AFU_ORTHOLOGUE AFUA_2G13800)"/>
    <property type="match status" value="1"/>
</dbReference>
<dbReference type="Pfam" id="PF11937">
    <property type="entry name" value="DUF3455"/>
    <property type="match status" value="1"/>
</dbReference>
<evidence type="ECO:0000313" key="3">
    <source>
        <dbReference type="Proteomes" id="UP000250043"/>
    </source>
</evidence>
<dbReference type="OrthoDB" id="1859733at2759"/>
<dbReference type="PANTHER" id="PTHR35567:SF1">
    <property type="entry name" value="CONSERVED FUNGAL PROTEIN (AFU_ORTHOLOGUE AFUA_1G14230)"/>
    <property type="match status" value="1"/>
</dbReference>
<dbReference type="EMBL" id="KV722564">
    <property type="protein sequence ID" value="OCH85781.1"/>
    <property type="molecule type" value="Genomic_DNA"/>
</dbReference>
<evidence type="ECO:0000313" key="2">
    <source>
        <dbReference type="EMBL" id="OCH85781.1"/>
    </source>
</evidence>
<dbReference type="Proteomes" id="UP000250043">
    <property type="component" value="Unassembled WGS sequence"/>
</dbReference>
<reference evidence="2 3" key="1">
    <citation type="submission" date="2016-07" db="EMBL/GenBank/DDBJ databases">
        <title>Draft genome of the white-rot fungus Obba rivulosa 3A-2.</title>
        <authorList>
            <consortium name="DOE Joint Genome Institute"/>
            <person name="Miettinen O."/>
            <person name="Riley R."/>
            <person name="Acob R."/>
            <person name="Barry K."/>
            <person name="Cullen D."/>
            <person name="De Vries R."/>
            <person name="Hainaut M."/>
            <person name="Hatakka A."/>
            <person name="Henrissat B."/>
            <person name="Hilden K."/>
            <person name="Kuo R."/>
            <person name="Labutti K."/>
            <person name="Lipzen A."/>
            <person name="Makela M.R."/>
            <person name="Sandor L."/>
            <person name="Spatafora J.W."/>
            <person name="Grigoriev I.V."/>
            <person name="Hibbett D.S."/>
        </authorList>
    </citation>
    <scope>NUCLEOTIDE SEQUENCE [LARGE SCALE GENOMIC DNA]</scope>
    <source>
        <strain evidence="2 3">3A-2</strain>
    </source>
</reference>
<feature type="region of interest" description="Disordered" evidence="1">
    <location>
        <begin position="275"/>
        <end position="294"/>
    </location>
</feature>
<name>A0A8E2DGB2_9APHY</name>
<dbReference type="InterPro" id="IPR021851">
    <property type="entry name" value="DUF3455"/>
</dbReference>
<sequence>MVAISGQRHGALAGAALAALKGYDNTSWAEANTTAMSNSSWSGNITDIFQFHSCDVSAFVPTFPPNQTQLVVPNNTVPSFIGLAFGVQNYTCTQFNNFTNVGAVAELIDISCLTAIPGVLNTIQDPLYAFWTNFTGASIQEIINLFHLIDPPEVLAQHYFVSNPLTGMGVSPKWDFTSSGEFEGNPDAFIVAKGKGSLPAPTNATIDVNWLDVANVEGSIASEVFRIDTRGGQPPASCLFNQTADISVKYVSKYIFYGGNWTAAASNASSGYSSTASSYSPTSYYPQSTASYSY</sequence>
<accession>A0A8E2DGB2</accession>
<organism evidence="2 3">
    <name type="scientific">Obba rivulosa</name>
    <dbReference type="NCBI Taxonomy" id="1052685"/>
    <lineage>
        <taxon>Eukaryota</taxon>
        <taxon>Fungi</taxon>
        <taxon>Dikarya</taxon>
        <taxon>Basidiomycota</taxon>
        <taxon>Agaricomycotina</taxon>
        <taxon>Agaricomycetes</taxon>
        <taxon>Polyporales</taxon>
        <taxon>Gelatoporiaceae</taxon>
        <taxon>Obba</taxon>
    </lineage>
</organism>
<dbReference type="AlphaFoldDB" id="A0A8E2DGB2"/>
<gene>
    <name evidence="2" type="ORF">OBBRIDRAFT_285503</name>
</gene>
<proteinExistence type="predicted"/>